<evidence type="ECO:0000313" key="4">
    <source>
        <dbReference type="EMBL" id="HJD29346.1"/>
    </source>
</evidence>
<evidence type="ECO:0000256" key="2">
    <source>
        <dbReference type="SAM" id="Phobius"/>
    </source>
</evidence>
<evidence type="ECO:0000256" key="1">
    <source>
        <dbReference type="SAM" id="Coils"/>
    </source>
</evidence>
<proteinExistence type="predicted"/>
<name>A0A9D2QWL8_9FIRM</name>
<dbReference type="AlphaFoldDB" id="A0A9D2QWL8"/>
<evidence type="ECO:0000259" key="3">
    <source>
        <dbReference type="Pfam" id="PF13476"/>
    </source>
</evidence>
<dbReference type="GO" id="GO:0016887">
    <property type="term" value="F:ATP hydrolysis activity"/>
    <property type="evidence" value="ECO:0007669"/>
    <property type="project" value="InterPro"/>
</dbReference>
<keyword evidence="2" id="KW-1133">Transmembrane helix</keyword>
<dbReference type="PANTHER" id="PTHR41259:SF1">
    <property type="entry name" value="DOUBLE-STRAND BREAK REPAIR RAD50 ATPASE, PUTATIVE-RELATED"/>
    <property type="match status" value="1"/>
</dbReference>
<protein>
    <submittedName>
        <fullName evidence="4">AAA family ATPase</fullName>
    </submittedName>
</protein>
<dbReference type="SUPFAM" id="SSF52540">
    <property type="entry name" value="P-loop containing nucleoside triphosphate hydrolases"/>
    <property type="match status" value="1"/>
</dbReference>
<evidence type="ECO:0000313" key="5">
    <source>
        <dbReference type="Proteomes" id="UP000823892"/>
    </source>
</evidence>
<feature type="transmembrane region" description="Helical" evidence="2">
    <location>
        <begin position="275"/>
        <end position="292"/>
    </location>
</feature>
<dbReference type="InterPro" id="IPR027417">
    <property type="entry name" value="P-loop_NTPase"/>
</dbReference>
<organism evidence="4 5">
    <name type="scientific">Candidatus Blautia avicola</name>
    <dbReference type="NCBI Taxonomy" id="2838483"/>
    <lineage>
        <taxon>Bacteria</taxon>
        <taxon>Bacillati</taxon>
        <taxon>Bacillota</taxon>
        <taxon>Clostridia</taxon>
        <taxon>Lachnospirales</taxon>
        <taxon>Lachnospiraceae</taxon>
        <taxon>Blautia</taxon>
    </lineage>
</organism>
<feature type="coiled-coil region" evidence="1">
    <location>
        <begin position="173"/>
        <end position="232"/>
    </location>
</feature>
<dbReference type="PANTHER" id="PTHR41259">
    <property type="entry name" value="DOUBLE-STRAND BREAK REPAIR RAD50 ATPASE, PUTATIVE-RELATED"/>
    <property type="match status" value="1"/>
</dbReference>
<keyword evidence="1" id="KW-0175">Coiled coil</keyword>
<dbReference type="Gene3D" id="3.40.50.300">
    <property type="entry name" value="P-loop containing nucleotide triphosphate hydrolases"/>
    <property type="match status" value="2"/>
</dbReference>
<dbReference type="Pfam" id="PF13476">
    <property type="entry name" value="AAA_23"/>
    <property type="match status" value="1"/>
</dbReference>
<keyword evidence="2" id="KW-0472">Membrane</keyword>
<reference evidence="4" key="2">
    <citation type="submission" date="2021-04" db="EMBL/GenBank/DDBJ databases">
        <authorList>
            <person name="Gilroy R."/>
        </authorList>
    </citation>
    <scope>NUCLEOTIDE SEQUENCE</scope>
    <source>
        <strain evidence="4">ChiBcec6-4105</strain>
    </source>
</reference>
<feature type="domain" description="Rad50/SbcC-type AAA" evidence="3">
    <location>
        <begin position="6"/>
        <end position="220"/>
    </location>
</feature>
<feature type="transmembrane region" description="Helical" evidence="2">
    <location>
        <begin position="249"/>
        <end position="269"/>
    </location>
</feature>
<reference evidence="4" key="1">
    <citation type="journal article" date="2021" name="PeerJ">
        <title>Extensive microbial diversity within the chicken gut microbiome revealed by metagenomics and culture.</title>
        <authorList>
            <person name="Gilroy R."/>
            <person name="Ravi A."/>
            <person name="Getino M."/>
            <person name="Pursley I."/>
            <person name="Horton D.L."/>
            <person name="Alikhan N.F."/>
            <person name="Baker D."/>
            <person name="Gharbi K."/>
            <person name="Hall N."/>
            <person name="Watson M."/>
            <person name="Adriaenssens E.M."/>
            <person name="Foster-Nyarko E."/>
            <person name="Jarju S."/>
            <person name="Secka A."/>
            <person name="Antonio M."/>
            <person name="Oren A."/>
            <person name="Chaudhuri R.R."/>
            <person name="La Ragione R."/>
            <person name="Hildebrand F."/>
            <person name="Pallen M.J."/>
        </authorList>
    </citation>
    <scope>NUCLEOTIDE SEQUENCE</scope>
    <source>
        <strain evidence="4">ChiBcec6-4105</strain>
    </source>
</reference>
<keyword evidence="2" id="KW-0812">Transmembrane</keyword>
<dbReference type="InterPro" id="IPR038729">
    <property type="entry name" value="Rad50/SbcC_AAA"/>
</dbReference>
<dbReference type="Proteomes" id="UP000823892">
    <property type="component" value="Unassembled WGS sequence"/>
</dbReference>
<dbReference type="EMBL" id="DWUY01000230">
    <property type="protein sequence ID" value="HJD29346.1"/>
    <property type="molecule type" value="Genomic_DNA"/>
</dbReference>
<sequence>MIIKEVHMKNFGKFQKKRISFQPGINIVYGENESGKTTLYTFLQGIFFGIPRKRGTASKTDTYTRCLPWENPSWYEGSVLFEEEGKDFRLEKNFDSRSREAELYCVTDGEKMSVEDGDLEMLLGGATQRIYENTAAIGQQKSRTQEGLREEVEEYLANFQTEGDFLLDPQAALGRLKEQRKEWEKTKKQALNEKEQRLDNLRYRIRYTRKEMEDLEKRLENPEESVENIDDEAGMETARETERNSGQKLTAILTFLALGGAATVLLWSLDLGGGYGWFIRWCIPLLVLLAAAEKFRSYLRERKKEAARSRRRHEKALKKERRAGQRSTWQELLRDKETLLYNLQEELEELENDNEQILKAQKEAESIALAEKMLAKAAGNLQSRRGNFLKDRTWEILGDLTQGKYCSGIIDENFQIWLDSGDRYVGLYQVSQGTVEQVYFALRMAAGELLCQEEELPVLLDETFAMYDDRRLCQALRWLHKSKSQVILFTCTRREIQAMEKLGIPWRQISL</sequence>
<gene>
    <name evidence="4" type="ORF">H9914_10215</name>
</gene>
<feature type="coiled-coil region" evidence="1">
    <location>
        <begin position="303"/>
        <end position="367"/>
    </location>
</feature>
<dbReference type="GO" id="GO:0006302">
    <property type="term" value="P:double-strand break repair"/>
    <property type="evidence" value="ECO:0007669"/>
    <property type="project" value="InterPro"/>
</dbReference>
<comment type="caution">
    <text evidence="4">The sequence shown here is derived from an EMBL/GenBank/DDBJ whole genome shotgun (WGS) entry which is preliminary data.</text>
</comment>
<accession>A0A9D2QWL8</accession>